<reference evidence="1 4" key="2">
    <citation type="submission" date="2018-01" db="EMBL/GenBank/DDBJ databases">
        <title>Complete genome sequence of Caulobacter flavus RHGG3.</title>
        <authorList>
            <person name="Yang E."/>
        </authorList>
    </citation>
    <scope>NUCLEOTIDE SEQUENCE [LARGE SCALE GENOMIC DNA]</scope>
    <source>
        <strain evidence="1 4">RHGG3</strain>
    </source>
</reference>
<dbReference type="Proteomes" id="UP000281192">
    <property type="component" value="Chromosome"/>
</dbReference>
<dbReference type="RefSeq" id="WP_101714368.1">
    <property type="nucleotide sequence ID" value="NZ_CP026100.1"/>
</dbReference>
<evidence type="ECO:0000313" key="2">
    <source>
        <dbReference type="EMBL" id="PLR09980.1"/>
    </source>
</evidence>
<protein>
    <submittedName>
        <fullName evidence="2">DUF2285 domain-containing protein</fullName>
    </submittedName>
</protein>
<evidence type="ECO:0000313" key="1">
    <source>
        <dbReference type="EMBL" id="AYV46260.1"/>
    </source>
</evidence>
<evidence type="ECO:0000313" key="4">
    <source>
        <dbReference type="Proteomes" id="UP000281192"/>
    </source>
</evidence>
<dbReference type="EMBL" id="CP026100">
    <property type="protein sequence ID" value="AYV46260.1"/>
    <property type="molecule type" value="Genomic_DNA"/>
</dbReference>
<accession>A0A2N5CQ91</accession>
<organism evidence="2 3">
    <name type="scientific">Caulobacter flavus</name>
    <dbReference type="NCBI Taxonomy" id="1679497"/>
    <lineage>
        <taxon>Bacteria</taxon>
        <taxon>Pseudomonadati</taxon>
        <taxon>Pseudomonadota</taxon>
        <taxon>Alphaproteobacteria</taxon>
        <taxon>Caulobacterales</taxon>
        <taxon>Caulobacteraceae</taxon>
        <taxon>Caulobacter</taxon>
    </lineage>
</organism>
<keyword evidence="4" id="KW-1185">Reference proteome</keyword>
<evidence type="ECO:0000313" key="3">
    <source>
        <dbReference type="Proteomes" id="UP000234483"/>
    </source>
</evidence>
<dbReference type="AlphaFoldDB" id="A0A2N5CQ91"/>
<dbReference type="Proteomes" id="UP000234483">
    <property type="component" value="Unassembled WGS sequence"/>
</dbReference>
<sequence length="88" mass="9925">MRSGDLRDEPIGDPEVTDYDRAHLQAYLRLLDADAAHADWREAASFVLGLDVDKDPVRAKRIHQVHLDRARWMSASGYRQLIGSAPAK</sequence>
<reference evidence="2 3" key="1">
    <citation type="submission" date="2017-12" db="EMBL/GenBank/DDBJ databases">
        <title>The genome sequence of Caulobacter flavus CGMCC1 15093.</title>
        <authorList>
            <person name="Gao J."/>
            <person name="Mao X."/>
            <person name="Sun J."/>
        </authorList>
    </citation>
    <scope>NUCLEOTIDE SEQUENCE [LARGE SCALE GENOMIC DNA]</scope>
    <source>
        <strain evidence="2 3">CGMCC1 15093</strain>
    </source>
</reference>
<proteinExistence type="predicted"/>
<dbReference type="EMBL" id="PJRQ01000039">
    <property type="protein sequence ID" value="PLR09980.1"/>
    <property type="molecule type" value="Genomic_DNA"/>
</dbReference>
<dbReference type="KEGG" id="cfh:C1707_08330"/>
<name>A0A2N5CQ91_9CAUL</name>
<dbReference type="OrthoDB" id="9811330at2"/>
<gene>
    <name evidence="1" type="ORF">C1707_08330</name>
    <name evidence="2" type="ORF">CFHF_17995</name>
</gene>